<dbReference type="EMBL" id="CAEZSO010000054">
    <property type="protein sequence ID" value="CAB4540272.1"/>
    <property type="molecule type" value="Genomic_DNA"/>
</dbReference>
<protein>
    <submittedName>
        <fullName evidence="2">Unannotated protein</fullName>
    </submittedName>
</protein>
<reference evidence="2" key="1">
    <citation type="submission" date="2020-05" db="EMBL/GenBank/DDBJ databases">
        <authorList>
            <person name="Chiriac C."/>
            <person name="Salcher M."/>
            <person name="Ghai R."/>
            <person name="Kavagutti S V."/>
        </authorList>
    </citation>
    <scope>NUCLEOTIDE SEQUENCE</scope>
</reference>
<dbReference type="Pfam" id="PF13144">
    <property type="entry name" value="ChapFlgA"/>
    <property type="match status" value="1"/>
</dbReference>
<accession>A0A6J6BMP7</accession>
<dbReference type="SMART" id="SM00858">
    <property type="entry name" value="SAF"/>
    <property type="match status" value="1"/>
</dbReference>
<evidence type="ECO:0000259" key="1">
    <source>
        <dbReference type="SMART" id="SM00858"/>
    </source>
</evidence>
<proteinExistence type="predicted"/>
<sequence length="217" mass="22579">MAVRIDPREYLASALIVLRRYSSQRNRRIVAALCAALAVFFTLSNPQGSGQQRTVVVAQRAIAAGDVLRLTDLTTVTISGAPVPQSLTDPLAGVGQRAAIPIPAGGLITSNQLIGPGLLDNDQYALVPLRLSDASLSSVLSVGDWIDIFATKEGKESSLVASRVRVAALPRRTTSTGFTSTPTENSVVLVAIVRSLAGMVASAGASSQLSIAIRASD</sequence>
<dbReference type="Gene3D" id="3.90.1210.10">
    <property type="entry name" value="Antifreeze-like/N-acetylneuraminic acid synthase C-terminal domain"/>
    <property type="match status" value="1"/>
</dbReference>
<dbReference type="CDD" id="cd11614">
    <property type="entry name" value="SAF_CpaB_FlgA_like"/>
    <property type="match status" value="1"/>
</dbReference>
<feature type="domain" description="SAF" evidence="1">
    <location>
        <begin position="53"/>
        <end position="114"/>
    </location>
</feature>
<gene>
    <name evidence="2" type="ORF">UFOPK1446_00367</name>
</gene>
<name>A0A6J6BMP7_9ZZZZ</name>
<dbReference type="InterPro" id="IPR017585">
    <property type="entry name" value="SAF_FlgA"/>
</dbReference>
<evidence type="ECO:0000313" key="2">
    <source>
        <dbReference type="EMBL" id="CAB4540272.1"/>
    </source>
</evidence>
<dbReference type="AlphaFoldDB" id="A0A6J6BMP7"/>
<organism evidence="2">
    <name type="scientific">freshwater metagenome</name>
    <dbReference type="NCBI Taxonomy" id="449393"/>
    <lineage>
        <taxon>unclassified sequences</taxon>
        <taxon>metagenomes</taxon>
        <taxon>ecological metagenomes</taxon>
    </lineage>
</organism>
<dbReference type="InterPro" id="IPR013974">
    <property type="entry name" value="SAF"/>
</dbReference>